<dbReference type="RefSeq" id="WP_302103238.1">
    <property type="nucleotide sequence ID" value="NZ_CP129970.2"/>
</dbReference>
<reference evidence="2" key="1">
    <citation type="submission" date="2023-08" db="EMBL/GenBank/DDBJ databases">
        <title>Comparative genomics and taxonomic characterization of three novel marine species of genus Marivirga.</title>
        <authorList>
            <person name="Muhammad N."/>
            <person name="Kim S.-G."/>
        </authorList>
    </citation>
    <scope>NUCLEOTIDE SEQUENCE [LARGE SCALE GENOMIC DNA]</scope>
    <source>
        <strain evidence="2">ABR2-2</strain>
    </source>
</reference>
<evidence type="ECO:0000313" key="3">
    <source>
        <dbReference type="Proteomes" id="UP001244443"/>
    </source>
</evidence>
<evidence type="ECO:0000313" key="2">
    <source>
        <dbReference type="EMBL" id="WKK86855.1"/>
    </source>
</evidence>
<evidence type="ECO:0000259" key="1">
    <source>
        <dbReference type="Pfam" id="PF18962"/>
    </source>
</evidence>
<dbReference type="NCBIfam" id="TIGR04183">
    <property type="entry name" value="Por_Secre_tail"/>
    <property type="match status" value="1"/>
</dbReference>
<dbReference type="Pfam" id="PF18962">
    <property type="entry name" value="Por_Secre_tail"/>
    <property type="match status" value="1"/>
</dbReference>
<organism evidence="2 3">
    <name type="scientific">Marivirga arenosa</name>
    <dbReference type="NCBI Taxonomy" id="3059076"/>
    <lineage>
        <taxon>Bacteria</taxon>
        <taxon>Pseudomonadati</taxon>
        <taxon>Bacteroidota</taxon>
        <taxon>Cytophagia</taxon>
        <taxon>Cytophagales</taxon>
        <taxon>Marivirgaceae</taxon>
        <taxon>Marivirga</taxon>
    </lineage>
</organism>
<gene>
    <name evidence="2" type="ORF">QYS48_08255</name>
</gene>
<dbReference type="AlphaFoldDB" id="A0AA49JAH4"/>
<name>A0AA49JAH4_9BACT</name>
<dbReference type="Proteomes" id="UP001244443">
    <property type="component" value="Chromosome"/>
</dbReference>
<accession>A0AA49JAH4</accession>
<sequence length="118" mass="13374">MVQNSGDYKVSVLINGCEGISENITVLSNDSPLNTSFIAFPNPIDGAKELNYSFENKIFGSYLVTIHSIDEKKILSKRFNKNRYHEKKSIDLKGIESGLYFIKIQSGNQQTQRKIIIE</sequence>
<dbReference type="InterPro" id="IPR026444">
    <property type="entry name" value="Secre_tail"/>
</dbReference>
<proteinExistence type="predicted"/>
<dbReference type="EMBL" id="CP129970">
    <property type="protein sequence ID" value="WKK86855.1"/>
    <property type="molecule type" value="Genomic_DNA"/>
</dbReference>
<feature type="domain" description="Secretion system C-terminal sorting" evidence="1">
    <location>
        <begin position="40"/>
        <end position="117"/>
    </location>
</feature>
<protein>
    <submittedName>
        <fullName evidence="2">T9SS type A sorting domain-containing protein</fullName>
    </submittedName>
</protein>
<keyword evidence="3" id="KW-1185">Reference proteome</keyword>